<evidence type="ECO:0000256" key="7">
    <source>
        <dbReference type="ARBA" id="ARBA00022763"/>
    </source>
</evidence>
<feature type="binding site" evidence="14">
    <location>
        <position position="254"/>
    </location>
    <ligand>
        <name>ATP</name>
        <dbReference type="ChEBI" id="CHEBI:30616"/>
    </ligand>
</feature>
<evidence type="ECO:0000256" key="6">
    <source>
        <dbReference type="ARBA" id="ARBA00022741"/>
    </source>
</evidence>
<dbReference type="GO" id="GO:0071897">
    <property type="term" value="P:DNA biosynthetic process"/>
    <property type="evidence" value="ECO:0007669"/>
    <property type="project" value="InterPro"/>
</dbReference>
<keyword evidence="6 14" id="KW-0547">Nucleotide-binding</keyword>
<dbReference type="EMBL" id="MFKE01000025">
    <property type="protein sequence ID" value="OGG34650.1"/>
    <property type="molecule type" value="Genomic_DNA"/>
</dbReference>
<name>A0A1F6BCM9_9BACT</name>
<evidence type="ECO:0000256" key="13">
    <source>
        <dbReference type="ARBA" id="ARBA00034003"/>
    </source>
</evidence>
<comment type="similarity">
    <text evidence="1 14 15">Belongs to the ATP-dependent DNA ligase family.</text>
</comment>
<keyword evidence="10 14" id="KW-0233">DNA recombination</keyword>
<evidence type="ECO:0000256" key="11">
    <source>
        <dbReference type="ARBA" id="ARBA00023204"/>
    </source>
</evidence>
<feature type="binding site" evidence="14">
    <location>
        <position position="247"/>
    </location>
    <ligand>
        <name>ATP</name>
        <dbReference type="ChEBI" id="CHEBI:30616"/>
    </ligand>
</feature>
<dbReference type="GO" id="GO:0003910">
    <property type="term" value="F:DNA ligase (ATP) activity"/>
    <property type="evidence" value="ECO:0007669"/>
    <property type="project" value="UniProtKB-UniRule"/>
</dbReference>
<dbReference type="GO" id="GO:0005524">
    <property type="term" value="F:ATP binding"/>
    <property type="evidence" value="ECO:0007669"/>
    <property type="project" value="UniProtKB-UniRule"/>
</dbReference>
<keyword evidence="8 14" id="KW-0067">ATP-binding</keyword>
<dbReference type="GO" id="GO:0006281">
    <property type="term" value="P:DNA repair"/>
    <property type="evidence" value="ECO:0007669"/>
    <property type="project" value="UniProtKB-UniRule"/>
</dbReference>
<evidence type="ECO:0000256" key="2">
    <source>
        <dbReference type="ARBA" id="ARBA00022598"/>
    </source>
</evidence>
<dbReference type="GO" id="GO:0046872">
    <property type="term" value="F:metal ion binding"/>
    <property type="evidence" value="ECO:0007669"/>
    <property type="project" value="UniProtKB-KW"/>
</dbReference>
<evidence type="ECO:0000313" key="17">
    <source>
        <dbReference type="EMBL" id="OGG34650.1"/>
    </source>
</evidence>
<dbReference type="SUPFAM" id="SSF56091">
    <property type="entry name" value="DNA ligase/mRNA capping enzyme, catalytic domain"/>
    <property type="match status" value="1"/>
</dbReference>
<dbReference type="InterPro" id="IPR012309">
    <property type="entry name" value="DNA_ligase_ATP-dep_C"/>
</dbReference>
<dbReference type="STRING" id="1798401.A2363_05210"/>
<evidence type="ECO:0000313" key="18">
    <source>
        <dbReference type="Proteomes" id="UP000176186"/>
    </source>
</evidence>
<dbReference type="PANTHER" id="PTHR45674">
    <property type="entry name" value="DNA LIGASE 1/3 FAMILY MEMBER"/>
    <property type="match status" value="1"/>
</dbReference>
<evidence type="ECO:0000256" key="10">
    <source>
        <dbReference type="ARBA" id="ARBA00023172"/>
    </source>
</evidence>
<sequence length="590" mass="66408">MTFAELASYFEKLEKTPSRIEMTKILAELFRQAGKEEIGEICYLIQGRVAPLYAAIEFGIADKLLIRAIALASGHTEKEVVTEFKREGDLGVTAQNFKLRNQNLKFKKASVVTVFKELEKIARSEGEGSQEKKIQILADLISTLEPLSVRYVVRIPLDKLRLGFSDMTILDAFSWMLSGDKSLHGKLEEAYNVRPDMAYIARHIKEHGIKGIGHVSAVVGAPILASLCARLPNAVEMIKKMGEVDVEPKYDGVRTAIHFKRDHKGIPDSPSGFRDDTHKGWVQAFSRKLENTTAMYPELTRIGKQIRGKEVILDSEAIGYDVKTDRLIPFQETMTRKRKHDVAHVSNAIPLRFFVFDILYKDGKELLSMPLSERRKVLEATMKHSHHLMLSPQIVTRSAGGIRTYHDEQIKKGLEGAVVKKWNSVYEPGRKGFHWVKFKEEEGKIGKLTDTIDGVVMGYYRGEGKRTGFGIGAFLVGIARGDAFVSVTKIGTGVSDELWKEIRTRLNDIKVSEQPKQYKDVAKMLIPDVWVAPKIVVELAGDDLTRSPNHGAGYAVRFPRLVRIRDDKSPREATTVAELTRMYNNQGSRV</sequence>
<dbReference type="Gene3D" id="3.30.470.30">
    <property type="entry name" value="DNA ligase/mRNA capping enzyme"/>
    <property type="match status" value="1"/>
</dbReference>
<dbReference type="Gene3D" id="2.40.50.140">
    <property type="entry name" value="Nucleic acid-binding proteins"/>
    <property type="match status" value="1"/>
</dbReference>
<keyword evidence="4 14" id="KW-0235">DNA replication</keyword>
<dbReference type="Pfam" id="PF01068">
    <property type="entry name" value="DNA_ligase_A_M"/>
    <property type="match status" value="1"/>
</dbReference>
<protein>
    <recommendedName>
        <fullName evidence="14">Probable DNA ligase</fullName>
        <ecNumber evidence="14">6.5.1.1</ecNumber>
    </recommendedName>
    <alternativeName>
        <fullName evidence="14">Polydeoxyribonucleotide synthase [ATP]</fullName>
    </alternativeName>
</protein>
<dbReference type="InterPro" id="IPR050191">
    <property type="entry name" value="ATP-dep_DNA_ligase"/>
</dbReference>
<dbReference type="InterPro" id="IPR000977">
    <property type="entry name" value="DNA_ligase_ATP-dep"/>
</dbReference>
<dbReference type="Pfam" id="PF04675">
    <property type="entry name" value="DNA_ligase_A_N"/>
    <property type="match status" value="1"/>
</dbReference>
<comment type="catalytic activity">
    <reaction evidence="13 14">
        <text>ATP + (deoxyribonucleotide)n-3'-hydroxyl + 5'-phospho-(deoxyribonucleotide)m = (deoxyribonucleotide)n+m + AMP + diphosphate.</text>
        <dbReference type="EC" id="6.5.1.1"/>
    </reaction>
</comment>
<dbReference type="Gene3D" id="1.10.3260.10">
    <property type="entry name" value="DNA ligase, ATP-dependent, N-terminal domain"/>
    <property type="match status" value="1"/>
</dbReference>
<dbReference type="InterPro" id="IPR036599">
    <property type="entry name" value="DNA_ligase_N_sf"/>
</dbReference>
<feature type="active site" description="N6-AMP-lysine intermediate" evidence="14">
    <location>
        <position position="249"/>
    </location>
</feature>
<feature type="binding site" evidence="14">
    <location>
        <position position="356"/>
    </location>
    <ligand>
        <name>ATP</name>
        <dbReference type="ChEBI" id="CHEBI:30616"/>
    </ligand>
</feature>
<dbReference type="InterPro" id="IPR012310">
    <property type="entry name" value="DNA_ligase_ATP-dep_cent"/>
</dbReference>
<feature type="binding site" evidence="14">
    <location>
        <position position="316"/>
    </location>
    <ligand>
        <name>ATP</name>
        <dbReference type="ChEBI" id="CHEBI:30616"/>
    </ligand>
</feature>
<dbReference type="InterPro" id="IPR012340">
    <property type="entry name" value="NA-bd_OB-fold"/>
</dbReference>
<dbReference type="GO" id="GO:0006273">
    <property type="term" value="P:lagging strand elongation"/>
    <property type="evidence" value="ECO:0007669"/>
    <property type="project" value="TreeGrafter"/>
</dbReference>
<keyword evidence="9 14" id="KW-0460">Magnesium</keyword>
<feature type="domain" description="ATP-dependent DNA ligase family profile" evidence="16">
    <location>
        <begin position="353"/>
        <end position="468"/>
    </location>
</feature>
<dbReference type="InterPro" id="IPR012308">
    <property type="entry name" value="DNA_ligase_ATP-dep_N"/>
</dbReference>
<dbReference type="HAMAP" id="MF_00407">
    <property type="entry name" value="DNA_ligase"/>
    <property type="match status" value="1"/>
</dbReference>
<evidence type="ECO:0000256" key="9">
    <source>
        <dbReference type="ARBA" id="ARBA00022842"/>
    </source>
</evidence>
<dbReference type="FunFam" id="1.10.3260.10:FF:000007">
    <property type="entry name" value="DNA ligase"/>
    <property type="match status" value="1"/>
</dbReference>
<feature type="binding site" evidence="14">
    <location>
        <position position="287"/>
    </location>
    <ligand>
        <name>ATP</name>
        <dbReference type="ChEBI" id="CHEBI:30616"/>
    </ligand>
</feature>
<comment type="function">
    <text evidence="14">DNA ligase that seals nicks in double-stranded DNA during DNA replication, DNA recombination and DNA repair.</text>
</comment>
<keyword evidence="11 14" id="KW-0234">DNA repair</keyword>
<dbReference type="SUPFAM" id="SSF50249">
    <property type="entry name" value="Nucleic acid-binding proteins"/>
    <property type="match status" value="1"/>
</dbReference>
<keyword evidence="12 14" id="KW-0131">Cell cycle</keyword>
<dbReference type="InterPro" id="IPR016059">
    <property type="entry name" value="DNA_ligase_ATP-dep_CS"/>
</dbReference>
<comment type="caution">
    <text evidence="14">Lacks conserved residue(s) required for the propagation of feature annotation.</text>
</comment>
<comment type="cofactor">
    <cofactor evidence="14">
        <name>Mg(2+)</name>
        <dbReference type="ChEBI" id="CHEBI:18420"/>
    </cofactor>
</comment>
<evidence type="ECO:0000256" key="5">
    <source>
        <dbReference type="ARBA" id="ARBA00022723"/>
    </source>
</evidence>
<gene>
    <name evidence="14" type="primary">lig</name>
    <name evidence="17" type="ORF">A2363_05210</name>
</gene>
<evidence type="ECO:0000256" key="14">
    <source>
        <dbReference type="HAMAP-Rule" id="MF_00407"/>
    </source>
</evidence>
<comment type="caution">
    <text evidence="17">The sequence shown here is derived from an EMBL/GenBank/DDBJ whole genome shotgun (WGS) entry which is preliminary data.</text>
</comment>
<keyword evidence="2 14" id="KW-0436">Ligase</keyword>
<dbReference type="SUPFAM" id="SSF117018">
    <property type="entry name" value="ATP-dependent DNA ligase DNA-binding domain"/>
    <property type="match status" value="1"/>
</dbReference>
<dbReference type="InterPro" id="IPR022865">
    <property type="entry name" value="DNA_ligae_ATP-dep_bac/arc"/>
</dbReference>
<evidence type="ECO:0000256" key="15">
    <source>
        <dbReference type="RuleBase" id="RU004196"/>
    </source>
</evidence>
<dbReference type="PROSITE" id="PS00333">
    <property type="entry name" value="DNA_LIGASE_A2"/>
    <property type="match status" value="1"/>
</dbReference>
<keyword evidence="3 14" id="KW-0132">Cell division</keyword>
<keyword evidence="7 14" id="KW-0227">DNA damage</keyword>
<evidence type="ECO:0000256" key="12">
    <source>
        <dbReference type="ARBA" id="ARBA00023306"/>
    </source>
</evidence>
<evidence type="ECO:0000256" key="4">
    <source>
        <dbReference type="ARBA" id="ARBA00022705"/>
    </source>
</evidence>
<accession>A0A1F6BCM9</accession>
<evidence type="ECO:0000259" key="16">
    <source>
        <dbReference type="PROSITE" id="PS50160"/>
    </source>
</evidence>
<evidence type="ECO:0000256" key="1">
    <source>
        <dbReference type="ARBA" id="ARBA00007572"/>
    </source>
</evidence>
<reference evidence="17 18" key="1">
    <citation type="journal article" date="2016" name="Nat. Commun.">
        <title>Thousands of microbial genomes shed light on interconnected biogeochemical processes in an aquifer system.</title>
        <authorList>
            <person name="Anantharaman K."/>
            <person name="Brown C.T."/>
            <person name="Hug L.A."/>
            <person name="Sharon I."/>
            <person name="Castelle C.J."/>
            <person name="Probst A.J."/>
            <person name="Thomas B.C."/>
            <person name="Singh A."/>
            <person name="Wilkins M.J."/>
            <person name="Karaoz U."/>
            <person name="Brodie E.L."/>
            <person name="Williams K.H."/>
            <person name="Hubbard S.S."/>
            <person name="Banfield J.F."/>
        </authorList>
    </citation>
    <scope>NUCLEOTIDE SEQUENCE [LARGE SCALE GENOMIC DNA]</scope>
</reference>
<evidence type="ECO:0000256" key="8">
    <source>
        <dbReference type="ARBA" id="ARBA00022840"/>
    </source>
</evidence>
<evidence type="ECO:0000256" key="3">
    <source>
        <dbReference type="ARBA" id="ARBA00022618"/>
    </source>
</evidence>
<dbReference type="GO" id="GO:0006310">
    <property type="term" value="P:DNA recombination"/>
    <property type="evidence" value="ECO:0007669"/>
    <property type="project" value="UniProtKB-UniRule"/>
</dbReference>
<dbReference type="EC" id="6.5.1.1" evidence="14"/>
<dbReference type="GO" id="GO:0051301">
    <property type="term" value="P:cell division"/>
    <property type="evidence" value="ECO:0007669"/>
    <property type="project" value="UniProtKB-KW"/>
</dbReference>
<keyword evidence="5 14" id="KW-0479">Metal-binding</keyword>
<dbReference type="NCBIfam" id="TIGR00574">
    <property type="entry name" value="dnl1"/>
    <property type="match status" value="1"/>
</dbReference>
<feature type="binding site" evidence="14">
    <location>
        <position position="437"/>
    </location>
    <ligand>
        <name>ATP</name>
        <dbReference type="ChEBI" id="CHEBI:30616"/>
    </ligand>
</feature>
<dbReference type="PANTHER" id="PTHR45674:SF4">
    <property type="entry name" value="DNA LIGASE 1"/>
    <property type="match status" value="1"/>
</dbReference>
<dbReference type="AlphaFoldDB" id="A0A1F6BCM9"/>
<dbReference type="Pfam" id="PF04679">
    <property type="entry name" value="DNA_ligase_A_C"/>
    <property type="match status" value="1"/>
</dbReference>
<dbReference type="PROSITE" id="PS50160">
    <property type="entry name" value="DNA_LIGASE_A3"/>
    <property type="match status" value="1"/>
</dbReference>
<dbReference type="GO" id="GO:0003677">
    <property type="term" value="F:DNA binding"/>
    <property type="evidence" value="ECO:0007669"/>
    <property type="project" value="InterPro"/>
</dbReference>
<organism evidence="17 18">
    <name type="scientific">Candidatus Gottesmanbacteria bacterium RIFOXYB1_FULL_47_11</name>
    <dbReference type="NCBI Taxonomy" id="1798401"/>
    <lineage>
        <taxon>Bacteria</taxon>
        <taxon>Candidatus Gottesmaniibacteriota</taxon>
    </lineage>
</organism>
<dbReference type="Proteomes" id="UP000176186">
    <property type="component" value="Unassembled WGS sequence"/>
</dbReference>
<proteinExistence type="inferred from homology"/>